<sequence length="669" mass="78627">MLLRWFGNGIVNYFTSAWTLFDFFIIVVSVVQDLYLYLSQTRHMVNSLTVFRSLRCLRLLYRWHDIKLIIGALVLSIPGIFHTLLVVMVIWLPFAIMGIHFFAGNFYRCVDRNNQPIEEQAMNKSECIKNGYFWSNSVFNFDHIGNSYLSLFQLAMFTGWDSLVRLMVDFRGPDLAPEKDYKKEYYIFAVIFVFVGGFFSLNLFLGVVVNTFKYMRKEMEGGDIEILLTKTQKVYYRAMIKFSRRSPSVLVEPPTDKFSQFFYIISTSWWFRLIIFVVICANATVVAIQFQAKLEFIAHIRKIWEAVFTSIYIIEFLIKIIGLRKYYFKEYWNTFSLVILILDIIGEIVQQVLRTSANLLSFVYAFRILQVFHLLHLADFFTDLRLLTYAIAGSFTSLLHLSVLMCLVIFIYSILGMSLFGHIKHHFFIDDFVNFETLINSAILLFRLSTAEDWDSVYRELTVEYPFCDPDKIPKECGNKVITSFYLLTYIFLTNHVITNIFVAVILDNYKEAIAEEKFVFKEDNLISFYKDWKQYDPTATQFIPYEKLSAFLDGLNTELRVAKPNQVALVFMDLPIALGNKVHCLDVLKGIMKVKFGTVEDTEEFRKVSERMQLEYEKMFPELKGSRFVETTMNLKRMDRAARIIQNRLKEYKEIKELKQMYSNIYNS</sequence>
<evidence type="ECO:0000256" key="2">
    <source>
        <dbReference type="ARBA" id="ARBA00022448"/>
    </source>
</evidence>
<dbReference type="Gene3D" id="1.20.120.350">
    <property type="entry name" value="Voltage-gated potassium channels. Chain C"/>
    <property type="match status" value="2"/>
</dbReference>
<keyword evidence="4 12" id="KW-0812">Transmembrane</keyword>
<dbReference type="Gene3D" id="1.10.287.70">
    <property type="match status" value="2"/>
</dbReference>
<comment type="subcellular location">
    <subcellularLocation>
        <location evidence="1">Cell membrane</location>
        <topology evidence="1">Multi-pass membrane protein</topology>
    </subcellularLocation>
</comment>
<feature type="transmembrane region" description="Helical" evidence="12">
    <location>
        <begin position="20"/>
        <end position="38"/>
    </location>
</feature>
<comment type="similarity">
    <text evidence="10">Belongs to the calcium channel alpha-1 subunit (TC 1.A.1.11) family.</text>
</comment>
<dbReference type="GO" id="GO:0019228">
    <property type="term" value="P:neuronal action potential"/>
    <property type="evidence" value="ECO:0007669"/>
    <property type="project" value="TreeGrafter"/>
</dbReference>
<gene>
    <name evidence="14" type="ORF">HNY73_022448</name>
</gene>
<feature type="transmembrane region" description="Helical" evidence="12">
    <location>
        <begin position="303"/>
        <end position="322"/>
    </location>
</feature>
<evidence type="ECO:0000256" key="12">
    <source>
        <dbReference type="SAM" id="Phobius"/>
    </source>
</evidence>
<evidence type="ECO:0000256" key="10">
    <source>
        <dbReference type="ARBA" id="ARBA00061395"/>
    </source>
</evidence>
<feature type="transmembrane region" description="Helical" evidence="12">
    <location>
        <begin position="59"/>
        <end position="77"/>
    </location>
</feature>
<dbReference type="GO" id="GO:0001518">
    <property type="term" value="C:voltage-gated sodium channel complex"/>
    <property type="evidence" value="ECO:0007669"/>
    <property type="project" value="TreeGrafter"/>
</dbReference>
<dbReference type="GO" id="GO:0086010">
    <property type="term" value="P:membrane depolarization during action potential"/>
    <property type="evidence" value="ECO:0007669"/>
    <property type="project" value="TreeGrafter"/>
</dbReference>
<dbReference type="InterPro" id="IPR005821">
    <property type="entry name" value="Ion_trans_dom"/>
</dbReference>
<dbReference type="PANTHER" id="PTHR10037">
    <property type="entry name" value="VOLTAGE-GATED CATION CHANNEL CALCIUM AND SODIUM"/>
    <property type="match status" value="1"/>
</dbReference>
<feature type="transmembrane region" description="Helical" evidence="12">
    <location>
        <begin position="185"/>
        <end position="209"/>
    </location>
</feature>
<keyword evidence="6 12" id="KW-1133">Transmembrane helix</keyword>
<feature type="transmembrane region" description="Helical" evidence="12">
    <location>
        <begin position="269"/>
        <end position="291"/>
    </location>
</feature>
<dbReference type="FunFam" id="1.10.287.70:FF:000093">
    <property type="entry name" value="Calcium channel subunit Cch1"/>
    <property type="match status" value="1"/>
</dbReference>
<dbReference type="Proteomes" id="UP000807504">
    <property type="component" value="Unassembled WGS sequence"/>
</dbReference>
<evidence type="ECO:0000256" key="8">
    <source>
        <dbReference type="ARBA" id="ARBA00023136"/>
    </source>
</evidence>
<evidence type="ECO:0000256" key="3">
    <source>
        <dbReference type="ARBA" id="ARBA00022475"/>
    </source>
</evidence>
<keyword evidence="15" id="KW-1185">Reference proteome</keyword>
<dbReference type="EMBL" id="JABXBU010002231">
    <property type="protein sequence ID" value="KAF8764371.1"/>
    <property type="molecule type" value="Genomic_DNA"/>
</dbReference>
<evidence type="ECO:0000256" key="1">
    <source>
        <dbReference type="ARBA" id="ARBA00004651"/>
    </source>
</evidence>
<evidence type="ECO:0000256" key="4">
    <source>
        <dbReference type="ARBA" id="ARBA00022692"/>
    </source>
</evidence>
<keyword evidence="9" id="KW-0325">Glycoprotein</keyword>
<evidence type="ECO:0000256" key="9">
    <source>
        <dbReference type="ARBA" id="ARBA00023180"/>
    </source>
</evidence>
<dbReference type="InterPro" id="IPR027359">
    <property type="entry name" value="Volt_channel_dom_sf"/>
</dbReference>
<dbReference type="AlphaFoldDB" id="A0A8T0E3A2"/>
<evidence type="ECO:0000259" key="13">
    <source>
        <dbReference type="Pfam" id="PF00520"/>
    </source>
</evidence>
<accession>A0A8T0E3A2</accession>
<evidence type="ECO:0000256" key="6">
    <source>
        <dbReference type="ARBA" id="ARBA00022989"/>
    </source>
</evidence>
<keyword evidence="8 12" id="KW-0472">Membrane</keyword>
<evidence type="ECO:0000313" key="14">
    <source>
        <dbReference type="EMBL" id="KAF8764371.1"/>
    </source>
</evidence>
<keyword evidence="2" id="KW-0813">Transport</keyword>
<evidence type="ECO:0000313" key="15">
    <source>
        <dbReference type="Proteomes" id="UP000807504"/>
    </source>
</evidence>
<keyword evidence="14" id="KW-0407">Ion channel</keyword>
<dbReference type="FunFam" id="1.10.287.70:FF:000117">
    <property type="entry name" value="Voltage-gated Ca2+ channel, alpha subunit"/>
    <property type="match status" value="1"/>
</dbReference>
<dbReference type="PANTHER" id="PTHR10037:SF62">
    <property type="entry name" value="SODIUM CHANNEL PROTEIN 60E"/>
    <property type="match status" value="1"/>
</dbReference>
<evidence type="ECO:0000256" key="5">
    <source>
        <dbReference type="ARBA" id="ARBA00022837"/>
    </source>
</evidence>
<dbReference type="SUPFAM" id="SSF81324">
    <property type="entry name" value="Voltage-gated potassium channels"/>
    <property type="match status" value="2"/>
</dbReference>
<reference evidence="14" key="2">
    <citation type="submission" date="2020-06" db="EMBL/GenBank/DDBJ databases">
        <authorList>
            <person name="Sheffer M."/>
        </authorList>
    </citation>
    <scope>NUCLEOTIDE SEQUENCE</scope>
</reference>
<evidence type="ECO:0000256" key="11">
    <source>
        <dbReference type="ARBA" id="ARBA00067459"/>
    </source>
</evidence>
<evidence type="ECO:0000256" key="7">
    <source>
        <dbReference type="ARBA" id="ARBA00023065"/>
    </source>
</evidence>
<proteinExistence type="inferred from homology"/>
<dbReference type="InterPro" id="IPR043203">
    <property type="entry name" value="VGCC_Ca_Na"/>
</dbReference>
<keyword evidence="7" id="KW-0406">Ion transport</keyword>
<feature type="transmembrane region" description="Helical" evidence="12">
    <location>
        <begin position="485"/>
        <end position="507"/>
    </location>
</feature>
<protein>
    <recommendedName>
        <fullName evidence="11">Calcium-channel protein CCH1</fullName>
    </recommendedName>
</protein>
<feature type="transmembrane region" description="Helical" evidence="12">
    <location>
        <begin position="83"/>
        <end position="103"/>
    </location>
</feature>
<feature type="transmembrane region" description="Helical" evidence="12">
    <location>
        <begin position="398"/>
        <end position="420"/>
    </location>
</feature>
<comment type="caution">
    <text evidence="14">The sequence shown here is derived from an EMBL/GenBank/DDBJ whole genome shotgun (WGS) entry which is preliminary data.</text>
</comment>
<feature type="transmembrane region" description="Helical" evidence="12">
    <location>
        <begin position="360"/>
        <end position="378"/>
    </location>
</feature>
<organism evidence="14 15">
    <name type="scientific">Argiope bruennichi</name>
    <name type="common">Wasp spider</name>
    <name type="synonym">Aranea bruennichi</name>
    <dbReference type="NCBI Taxonomy" id="94029"/>
    <lineage>
        <taxon>Eukaryota</taxon>
        <taxon>Metazoa</taxon>
        <taxon>Ecdysozoa</taxon>
        <taxon>Arthropoda</taxon>
        <taxon>Chelicerata</taxon>
        <taxon>Arachnida</taxon>
        <taxon>Araneae</taxon>
        <taxon>Araneomorphae</taxon>
        <taxon>Entelegynae</taxon>
        <taxon>Araneoidea</taxon>
        <taxon>Araneidae</taxon>
        <taxon>Argiope</taxon>
    </lineage>
</organism>
<dbReference type="Pfam" id="PF00520">
    <property type="entry name" value="Ion_trans"/>
    <property type="match status" value="2"/>
</dbReference>
<dbReference type="Gene3D" id="1.10.238.10">
    <property type="entry name" value="EF-hand"/>
    <property type="match status" value="1"/>
</dbReference>
<feature type="domain" description="Ion transport" evidence="13">
    <location>
        <begin position="269"/>
        <end position="515"/>
    </location>
</feature>
<keyword evidence="3" id="KW-1003">Cell membrane</keyword>
<name>A0A8T0E3A2_ARGBR</name>
<reference evidence="14" key="1">
    <citation type="journal article" date="2020" name="bioRxiv">
        <title>Chromosome-level reference genome of the European wasp spider Argiope bruennichi: a resource for studies on range expansion and evolutionary adaptation.</title>
        <authorList>
            <person name="Sheffer M.M."/>
            <person name="Hoppe A."/>
            <person name="Krehenwinkel H."/>
            <person name="Uhl G."/>
            <person name="Kuss A.W."/>
            <person name="Jensen L."/>
            <person name="Jensen C."/>
            <person name="Gillespie R.G."/>
            <person name="Hoff K.J."/>
            <person name="Prost S."/>
        </authorList>
    </citation>
    <scope>NUCLEOTIDE SEQUENCE</scope>
</reference>
<feature type="domain" description="Ion transport" evidence="13">
    <location>
        <begin position="1"/>
        <end position="218"/>
    </location>
</feature>
<dbReference type="GO" id="GO:0005248">
    <property type="term" value="F:voltage-gated sodium channel activity"/>
    <property type="evidence" value="ECO:0007669"/>
    <property type="project" value="TreeGrafter"/>
</dbReference>
<keyword evidence="5" id="KW-0106">Calcium</keyword>
<feature type="transmembrane region" description="Helical" evidence="12">
    <location>
        <begin position="334"/>
        <end position="353"/>
    </location>
</feature>